<reference evidence="1 4" key="2">
    <citation type="journal article" date="2019" name="Nat. Commun.">
        <title>A new type of DNA phosphorothioation-based antiviral system in archaea.</title>
        <authorList>
            <person name="Xiong L."/>
            <person name="Liu S."/>
            <person name="Chen S."/>
            <person name="Xiao Y."/>
            <person name="Zhu B."/>
            <person name="Gao Y."/>
            <person name="Zhang Y."/>
            <person name="Chen B."/>
            <person name="Luo J."/>
            <person name="Deng Z."/>
            <person name="Chen X."/>
            <person name="Wang L."/>
            <person name="Chen S."/>
        </authorList>
    </citation>
    <scope>NUCLEOTIDE SEQUENCE [LARGE SCALE GENOMIC DNA]</scope>
    <source>
        <strain evidence="1 4">CGMCC 1.10331</strain>
    </source>
</reference>
<evidence type="ECO:0000313" key="2">
    <source>
        <dbReference type="EMBL" id="SEF67783.1"/>
    </source>
</evidence>
<evidence type="ECO:0000313" key="4">
    <source>
        <dbReference type="Proteomes" id="UP000296733"/>
    </source>
</evidence>
<dbReference type="Proteomes" id="UP000296733">
    <property type="component" value="Chromosome"/>
</dbReference>
<dbReference type="Gene3D" id="3.40.50.2000">
    <property type="entry name" value="Glycogen Phosphorylase B"/>
    <property type="match status" value="2"/>
</dbReference>
<dbReference type="RefSeq" id="WP_103990198.1">
    <property type="nucleotide sequence ID" value="NZ_CP031311.1"/>
</dbReference>
<protein>
    <submittedName>
        <fullName evidence="1">Glycosyltransferase family 1 protein</fullName>
    </submittedName>
    <submittedName>
        <fullName evidence="2">Glycosyltransferase involved in cell wall bisynthesis</fullName>
    </submittedName>
</protein>
<dbReference type="GeneID" id="39857552"/>
<keyword evidence="2" id="KW-0808">Transferase</keyword>
<dbReference type="GO" id="GO:0016740">
    <property type="term" value="F:transferase activity"/>
    <property type="evidence" value="ECO:0007669"/>
    <property type="project" value="UniProtKB-KW"/>
</dbReference>
<accession>A0A1H5TYC0</accession>
<dbReference type="Pfam" id="PF13692">
    <property type="entry name" value="Glyco_trans_1_4"/>
    <property type="match status" value="1"/>
</dbReference>
<dbReference type="EMBL" id="FNVN01000001">
    <property type="protein sequence ID" value="SEF67783.1"/>
    <property type="molecule type" value="Genomic_DNA"/>
</dbReference>
<dbReference type="KEGG" id="hlm:DV707_05655"/>
<dbReference type="AlphaFoldDB" id="A0A1H5TYC0"/>
<dbReference type="OrthoDB" id="298017at2157"/>
<keyword evidence="3" id="KW-1185">Reference proteome</keyword>
<dbReference type="SUPFAM" id="SSF53756">
    <property type="entry name" value="UDP-Glycosyltransferase/glycogen phosphorylase"/>
    <property type="match status" value="1"/>
</dbReference>
<dbReference type="PANTHER" id="PTHR12526">
    <property type="entry name" value="GLYCOSYLTRANSFERASE"/>
    <property type="match status" value="1"/>
</dbReference>
<sequence length="372" mass="41689">MDVELNVGWVYPAMGHSVNEESANYGHPAHRGFQQHIDADPILLPDVDIGPFAGTFAKPLVEAWQLAIPEYDVYILENAEAVYAAPFIRRAYPDATIILLAAHRVFGLESYDFASDPFPKSVFRRGERYLDQRLIRRFIRSYVDGVLAVSDLVKSTVEQFAPGLPVEVVYPYVQPDMVEALDGVTPNLGSNHAVTVCEGRDHKGVDLLVEAWSQVREQIPDATLHIVGSGHPEKYESTPGVTVRGFVDDLGDEYGKASLYVHPARADAFGVTVTEAMRAGVVPLVTRTTGAYPIVREVSPDMVVELNVESLADGVIRYFEQSDNVRQQWSKQAIKGSKPFVEDKMIRKFKNWLRTLLEKDNYRIQFKNLPKQ</sequence>
<dbReference type="CDD" id="cd03801">
    <property type="entry name" value="GT4_PimA-like"/>
    <property type="match status" value="1"/>
</dbReference>
<dbReference type="EMBL" id="CP031311">
    <property type="protein sequence ID" value="QCC47201.1"/>
    <property type="molecule type" value="Genomic_DNA"/>
</dbReference>
<gene>
    <name evidence="1" type="ORF">DV707_05655</name>
    <name evidence="2" type="ORF">SAMN04488133_0420</name>
</gene>
<organism evidence="2 3">
    <name type="scientific">Halobellus limi</name>
    <dbReference type="NCBI Taxonomy" id="699433"/>
    <lineage>
        <taxon>Archaea</taxon>
        <taxon>Methanobacteriati</taxon>
        <taxon>Methanobacteriota</taxon>
        <taxon>Stenosarchaea group</taxon>
        <taxon>Halobacteria</taxon>
        <taxon>Halobacteriales</taxon>
        <taxon>Haloferacaceae</taxon>
        <taxon>Halobellus</taxon>
    </lineage>
</organism>
<dbReference type="Proteomes" id="UP000236740">
    <property type="component" value="Unassembled WGS sequence"/>
</dbReference>
<reference evidence="2 3" key="1">
    <citation type="submission" date="2016-10" db="EMBL/GenBank/DDBJ databases">
        <authorList>
            <person name="de Groot N.N."/>
        </authorList>
    </citation>
    <scope>NUCLEOTIDE SEQUENCE [LARGE SCALE GENOMIC DNA]</scope>
    <source>
        <strain evidence="2 3">CGMCC 1.10331</strain>
    </source>
</reference>
<proteinExistence type="predicted"/>
<name>A0A1H5TYC0_9EURY</name>
<evidence type="ECO:0000313" key="1">
    <source>
        <dbReference type="EMBL" id="QCC47201.1"/>
    </source>
</evidence>
<evidence type="ECO:0000313" key="3">
    <source>
        <dbReference type="Proteomes" id="UP000236740"/>
    </source>
</evidence>